<name>N1U023_9LEPT</name>
<accession>N1U023</accession>
<dbReference type="EMBL" id="AHMI02000209">
    <property type="protein sequence ID" value="EMY13873.1"/>
    <property type="molecule type" value="Genomic_DNA"/>
</dbReference>
<reference evidence="1 2" key="1">
    <citation type="submission" date="2013-02" db="EMBL/GenBank/DDBJ databases">
        <authorList>
            <person name="Harkins D.M."/>
            <person name="Durkin A.S."/>
            <person name="Brinkac L.M."/>
            <person name="Haft D.H."/>
            <person name="Selengut J.D."/>
            <person name="Sanka R."/>
            <person name="DePew J."/>
            <person name="Purushe J."/>
            <person name="Haake D.A."/>
            <person name="Matsunaga J."/>
            <person name="Vinetz J.M."/>
            <person name="Sutton G.G."/>
            <person name="Nierman W.C."/>
            <person name="Fouts D.E."/>
        </authorList>
    </citation>
    <scope>NUCLEOTIDE SEQUENCE [LARGE SCALE GENOMIC DNA]</scope>
    <source>
        <strain evidence="1 2">Ecochallenge</strain>
    </source>
</reference>
<sequence>MLFAVKLILKDLDEHGKENTYLYDDKPIFFWKEKQKELENDRKNRINSGKKSDVFSRFSKKPNHDTEKLFIVTNELAEEILVENKK</sequence>
<comment type="caution">
    <text evidence="1">The sequence shown here is derived from an EMBL/GenBank/DDBJ whole genome shotgun (WGS) entry which is preliminary data.</text>
</comment>
<organism evidence="1 2">
    <name type="scientific">Leptospira weilii str. Ecochallenge</name>
    <dbReference type="NCBI Taxonomy" id="1049986"/>
    <lineage>
        <taxon>Bacteria</taxon>
        <taxon>Pseudomonadati</taxon>
        <taxon>Spirochaetota</taxon>
        <taxon>Spirochaetia</taxon>
        <taxon>Leptospirales</taxon>
        <taxon>Leptospiraceae</taxon>
        <taxon>Leptospira</taxon>
    </lineage>
</organism>
<protein>
    <submittedName>
        <fullName evidence="1">Uncharacterized protein</fullName>
    </submittedName>
</protein>
<gene>
    <name evidence="1" type="ORF">LEP1GSC043_1050</name>
</gene>
<proteinExistence type="predicted"/>
<evidence type="ECO:0000313" key="2">
    <source>
        <dbReference type="Proteomes" id="UP000012249"/>
    </source>
</evidence>
<dbReference type="Proteomes" id="UP000012249">
    <property type="component" value="Unassembled WGS sequence"/>
</dbReference>
<evidence type="ECO:0000313" key="1">
    <source>
        <dbReference type="EMBL" id="EMY13873.1"/>
    </source>
</evidence>
<dbReference type="AlphaFoldDB" id="N1U023"/>